<dbReference type="GO" id="GO:0005886">
    <property type="term" value="C:plasma membrane"/>
    <property type="evidence" value="ECO:0007669"/>
    <property type="project" value="UniProtKB-SubCell"/>
</dbReference>
<feature type="transmembrane region" description="Helical" evidence="8">
    <location>
        <begin position="207"/>
        <end position="226"/>
    </location>
</feature>
<keyword evidence="5 8" id="KW-0812">Transmembrane</keyword>
<proteinExistence type="inferred from homology"/>
<dbReference type="EMBL" id="FOEP01000002">
    <property type="protein sequence ID" value="SEP82113.1"/>
    <property type="molecule type" value="Genomic_DNA"/>
</dbReference>
<feature type="transmembrane region" description="Helical" evidence="8">
    <location>
        <begin position="36"/>
        <end position="61"/>
    </location>
</feature>
<evidence type="ECO:0000256" key="7">
    <source>
        <dbReference type="ARBA" id="ARBA00023136"/>
    </source>
</evidence>
<evidence type="ECO:0000256" key="4">
    <source>
        <dbReference type="ARBA" id="ARBA00022475"/>
    </source>
</evidence>
<dbReference type="OrthoDB" id="9800873at2"/>
<dbReference type="PANTHER" id="PTHR30269">
    <property type="entry name" value="TRANSMEMBRANE PROTEIN YFCA"/>
    <property type="match status" value="1"/>
</dbReference>
<dbReference type="InterPro" id="IPR052017">
    <property type="entry name" value="TSUP"/>
</dbReference>
<reference evidence="9 10" key="1">
    <citation type="submission" date="2016-10" db="EMBL/GenBank/DDBJ databases">
        <authorList>
            <person name="de Groot N.N."/>
        </authorList>
    </citation>
    <scope>NUCLEOTIDE SEQUENCE [LARGE SCALE GENOMIC DNA]</scope>
    <source>
        <strain evidence="9 10">DSM 22007</strain>
    </source>
</reference>
<dbReference type="InterPro" id="IPR002781">
    <property type="entry name" value="TM_pro_TauE-like"/>
</dbReference>
<dbReference type="STRING" id="657014.SAMN04488092_102319"/>
<dbReference type="AlphaFoldDB" id="A0A1H9B0A1"/>
<evidence type="ECO:0000313" key="10">
    <source>
        <dbReference type="Proteomes" id="UP000198634"/>
    </source>
</evidence>
<evidence type="ECO:0000256" key="3">
    <source>
        <dbReference type="ARBA" id="ARBA00022448"/>
    </source>
</evidence>
<dbReference type="PANTHER" id="PTHR30269:SF32">
    <property type="entry name" value="MEMBRANE TRANSPORTER PROTEIN-RELATED"/>
    <property type="match status" value="1"/>
</dbReference>
<evidence type="ECO:0000313" key="9">
    <source>
        <dbReference type="EMBL" id="SEP82113.1"/>
    </source>
</evidence>
<feature type="transmembrane region" description="Helical" evidence="8">
    <location>
        <begin position="12"/>
        <end position="30"/>
    </location>
</feature>
<accession>A0A1H9B0A1</accession>
<keyword evidence="7 8" id="KW-0472">Membrane</keyword>
<dbReference type="Proteomes" id="UP000198634">
    <property type="component" value="Unassembled WGS sequence"/>
</dbReference>
<comment type="subcellular location">
    <subcellularLocation>
        <location evidence="1 8">Cell membrane</location>
        <topology evidence="1 8">Multi-pass membrane protein</topology>
    </subcellularLocation>
</comment>
<keyword evidence="4 8" id="KW-1003">Cell membrane</keyword>
<feature type="transmembrane region" description="Helical" evidence="8">
    <location>
        <begin position="232"/>
        <end position="250"/>
    </location>
</feature>
<keyword evidence="10" id="KW-1185">Reference proteome</keyword>
<feature type="transmembrane region" description="Helical" evidence="8">
    <location>
        <begin position="82"/>
        <end position="100"/>
    </location>
</feature>
<evidence type="ECO:0000256" key="5">
    <source>
        <dbReference type="ARBA" id="ARBA00022692"/>
    </source>
</evidence>
<evidence type="ECO:0000256" key="8">
    <source>
        <dbReference type="RuleBase" id="RU363041"/>
    </source>
</evidence>
<name>A0A1H9B0A1_9RHOB</name>
<comment type="similarity">
    <text evidence="2 8">Belongs to the 4-toluene sulfonate uptake permease (TSUP) (TC 2.A.102) family.</text>
</comment>
<feature type="transmembrane region" description="Helical" evidence="8">
    <location>
        <begin position="138"/>
        <end position="158"/>
    </location>
</feature>
<evidence type="ECO:0000256" key="2">
    <source>
        <dbReference type="ARBA" id="ARBA00009142"/>
    </source>
</evidence>
<keyword evidence="3" id="KW-0813">Transport</keyword>
<feature type="transmembrane region" description="Helical" evidence="8">
    <location>
        <begin position="106"/>
        <end position="126"/>
    </location>
</feature>
<gene>
    <name evidence="9" type="ORF">SAMN04488092_102319</name>
</gene>
<dbReference type="RefSeq" id="WP_090268489.1">
    <property type="nucleotide sequence ID" value="NZ_FOEP01000002.1"/>
</dbReference>
<dbReference type="Pfam" id="PF01925">
    <property type="entry name" value="TauE"/>
    <property type="match status" value="1"/>
</dbReference>
<sequence length="256" mass="27233">MDMLFSLMSPQVFLLSCMVALLAGVIKGMVGFAMPMILISGLSSLISPELALAGLILPTVLTNGWQALRQGHAAAWGSVKRFRVFLLVGLVALLISAQLVRVIPHWVMLLLIGGPVSVFSIIQLLGWQFRLPERGHGWVEAGIGGFAGFLGGMSGVWGPPTVLYLTALDTAKTEQMRIQGVIYGLGAVALFGAHIGSGVVRAETLPFSVALLVPALAGTWLGFQIQDRIDQVAFKKATLLILLIAALNLVRRALIG</sequence>
<organism evidence="9 10">
    <name type="scientific">Thalassovita taeanensis</name>
    <dbReference type="NCBI Taxonomy" id="657014"/>
    <lineage>
        <taxon>Bacteria</taxon>
        <taxon>Pseudomonadati</taxon>
        <taxon>Pseudomonadota</taxon>
        <taxon>Alphaproteobacteria</taxon>
        <taxon>Rhodobacterales</taxon>
        <taxon>Roseobacteraceae</taxon>
        <taxon>Thalassovita</taxon>
    </lineage>
</organism>
<evidence type="ECO:0000256" key="6">
    <source>
        <dbReference type="ARBA" id="ARBA00022989"/>
    </source>
</evidence>
<feature type="transmembrane region" description="Helical" evidence="8">
    <location>
        <begin position="178"/>
        <end position="200"/>
    </location>
</feature>
<protein>
    <recommendedName>
        <fullName evidence="8">Probable membrane transporter protein</fullName>
    </recommendedName>
</protein>
<evidence type="ECO:0000256" key="1">
    <source>
        <dbReference type="ARBA" id="ARBA00004651"/>
    </source>
</evidence>
<keyword evidence="6 8" id="KW-1133">Transmembrane helix</keyword>